<feature type="transmembrane region" description="Helical" evidence="1">
    <location>
        <begin position="402"/>
        <end position="423"/>
    </location>
</feature>
<keyword evidence="1" id="KW-0472">Membrane</keyword>
<evidence type="ECO:0000313" key="3">
    <source>
        <dbReference type="EnsemblPlants" id="OPUNC07G07100.1"/>
    </source>
</evidence>
<dbReference type="STRING" id="4537.A0A0E0LIJ5"/>
<dbReference type="OMA" id="ITTPHCG"/>
<reference evidence="3" key="1">
    <citation type="submission" date="2015-04" db="UniProtKB">
        <authorList>
            <consortium name="EnsemblPlants"/>
        </authorList>
    </citation>
    <scope>IDENTIFICATION</scope>
</reference>
<sequence>MSFYLKTSRADAPAPAQASDELIKPALVLVAVVMAILAGAMSVVGVERLIRGRFTLLSMVRFLLRFTFVLILPLLSSMSRDPEHQDSVLFVLLWMLLIELIRKKVFAMVRSSGADGGGFSRATGGRFRLMGHSDEATKLAWIGWLIFQNTYYSKSFHGNTVVTMFAVLWSLVVAKLLQRVLNEWKAQESLTAAGNTQLIAGYMQHVVEHGMNAGATALARCQYVVMGEEKLVHAANKKKKQQRDIGGGDDDGNVVTITTPGCGYGVGRYPNHQSEQKHVNLLVDMAKSGEVVTIVEITNKIQVPNWCCCFTGSRFTKYMHQLCFSFSLFKLLRRRFEHYPMVEAGSRTSRQLLLDELLVAGGDGGAKKTFRVMRQELDFLDNYYDAGAPVAMSSPWLFIVNYFFSLVFVSTYLAAVIVVLFEARQQKGTLSLPNPGIYAAVSILLVVTLVAVEFTDLLTSYILSNWFMVHLLCLLAGDGGGRIWRWACKPAIRLFIAGRFLLFYSFQCLLWLSCRGTNVDTIKLKQVSILRVCEPVHKLLSWSPQVKLATQGETAIVQVLEEVLRRSLNVDGEEEAIVSMPKLRGLELKKGVDDTATQVILACHLATELLEMKHVVMVDKKAKRKKMKKHDDLHRGVATALSRYCMYLVARSPELLPDNERWVADRYADMKAFVDEASRRRCCCCLRCRLWKCGCWRTVLMDMDAGDVADPAAKAGVALFRKLDVSSWKELADFWVNMVVYVAPSNDVEGHAMALADNGGDLVTYLWAFCTHAGIIREPRDKSPEQLAAGGHQV</sequence>
<organism evidence="3">
    <name type="scientific">Oryza punctata</name>
    <name type="common">Red rice</name>
    <dbReference type="NCBI Taxonomy" id="4537"/>
    <lineage>
        <taxon>Eukaryota</taxon>
        <taxon>Viridiplantae</taxon>
        <taxon>Streptophyta</taxon>
        <taxon>Embryophyta</taxon>
        <taxon>Tracheophyta</taxon>
        <taxon>Spermatophyta</taxon>
        <taxon>Magnoliopsida</taxon>
        <taxon>Liliopsida</taxon>
        <taxon>Poales</taxon>
        <taxon>Poaceae</taxon>
        <taxon>BOP clade</taxon>
        <taxon>Oryzoideae</taxon>
        <taxon>Oryzeae</taxon>
        <taxon>Oryzinae</taxon>
        <taxon>Oryza</taxon>
    </lineage>
</organism>
<reference evidence="3" key="2">
    <citation type="submission" date="2018-05" db="EMBL/GenBank/DDBJ databases">
        <title>OpunRS2 (Oryza punctata Reference Sequence Version 2).</title>
        <authorList>
            <person name="Zhang J."/>
            <person name="Kudrna D."/>
            <person name="Lee S."/>
            <person name="Talag J."/>
            <person name="Welchert J."/>
            <person name="Wing R.A."/>
        </authorList>
    </citation>
    <scope>NUCLEOTIDE SEQUENCE [LARGE SCALE GENOMIC DNA]</scope>
</reference>
<name>A0A0E0LIJ5_ORYPU</name>
<feature type="transmembrane region" description="Helical" evidence="1">
    <location>
        <begin position="84"/>
        <end position="101"/>
    </location>
</feature>
<dbReference type="AlphaFoldDB" id="A0A0E0LIJ5"/>
<dbReference type="Pfam" id="PF04578">
    <property type="entry name" value="DUF594"/>
    <property type="match status" value="1"/>
</dbReference>
<evidence type="ECO:0000256" key="1">
    <source>
        <dbReference type="SAM" id="Phobius"/>
    </source>
</evidence>
<keyword evidence="1" id="KW-0812">Transmembrane</keyword>
<dbReference type="eggNOG" id="ENOG502QSWW">
    <property type="taxonomic scope" value="Eukaryota"/>
</dbReference>
<dbReference type="Gramene" id="OPUNC07G07100.1">
    <property type="protein sequence ID" value="OPUNC07G07100.1"/>
    <property type="gene ID" value="OPUNC07G07100"/>
</dbReference>
<keyword evidence="1" id="KW-1133">Transmembrane helix</keyword>
<dbReference type="HOGENOM" id="CLU_008762_0_1_1"/>
<dbReference type="PANTHER" id="PTHR31325">
    <property type="entry name" value="OS01G0798800 PROTEIN-RELATED"/>
    <property type="match status" value="1"/>
</dbReference>
<feature type="transmembrane region" description="Helical" evidence="1">
    <location>
        <begin position="62"/>
        <end position="78"/>
    </location>
</feature>
<feature type="transmembrane region" description="Helical" evidence="1">
    <location>
        <begin position="458"/>
        <end position="479"/>
    </location>
</feature>
<dbReference type="InterPro" id="IPR007658">
    <property type="entry name" value="DUF594"/>
</dbReference>
<proteinExistence type="predicted"/>
<feature type="transmembrane region" description="Helical" evidence="1">
    <location>
        <begin position="491"/>
        <end position="512"/>
    </location>
</feature>
<evidence type="ECO:0000259" key="2">
    <source>
        <dbReference type="Pfam" id="PF13968"/>
    </source>
</evidence>
<dbReference type="Proteomes" id="UP000026962">
    <property type="component" value="Chromosome 7"/>
</dbReference>
<dbReference type="EnsemblPlants" id="OPUNC07G07100.1">
    <property type="protein sequence ID" value="OPUNC07G07100.1"/>
    <property type="gene ID" value="OPUNC07G07100"/>
</dbReference>
<feature type="transmembrane region" description="Helical" evidence="1">
    <location>
        <begin position="435"/>
        <end position="452"/>
    </location>
</feature>
<feature type="transmembrane region" description="Helical" evidence="1">
    <location>
        <begin position="26"/>
        <end position="50"/>
    </location>
</feature>
<keyword evidence="4" id="KW-1185">Reference proteome</keyword>
<feature type="transmembrane region" description="Helical" evidence="1">
    <location>
        <begin position="156"/>
        <end position="177"/>
    </location>
</feature>
<feature type="domain" description="DUF4220" evidence="2">
    <location>
        <begin position="152"/>
        <end position="505"/>
    </location>
</feature>
<accession>A0A0E0LIJ5</accession>
<dbReference type="InterPro" id="IPR025315">
    <property type="entry name" value="DUF4220"/>
</dbReference>
<protein>
    <recommendedName>
        <fullName evidence="2">DUF4220 domain-containing protein</fullName>
    </recommendedName>
</protein>
<dbReference type="Pfam" id="PF13968">
    <property type="entry name" value="DUF4220"/>
    <property type="match status" value="1"/>
</dbReference>
<evidence type="ECO:0000313" key="4">
    <source>
        <dbReference type="Proteomes" id="UP000026962"/>
    </source>
</evidence>